<comment type="similarity">
    <text evidence="2">Belongs to the EamA transporter family.</text>
</comment>
<comment type="subcellular location">
    <subcellularLocation>
        <location evidence="1">Membrane</location>
        <topology evidence="1">Multi-pass membrane protein</topology>
    </subcellularLocation>
</comment>
<evidence type="ECO:0000256" key="5">
    <source>
        <dbReference type="ARBA" id="ARBA00023136"/>
    </source>
</evidence>
<feature type="domain" description="EamA" evidence="7">
    <location>
        <begin position="160"/>
        <end position="289"/>
    </location>
</feature>
<dbReference type="PANTHER" id="PTHR32322:SF2">
    <property type="entry name" value="EAMA DOMAIN-CONTAINING PROTEIN"/>
    <property type="match status" value="1"/>
</dbReference>
<feature type="transmembrane region" description="Helical" evidence="6">
    <location>
        <begin position="129"/>
        <end position="148"/>
    </location>
</feature>
<feature type="transmembrane region" description="Helical" evidence="6">
    <location>
        <begin position="272"/>
        <end position="290"/>
    </location>
</feature>
<dbReference type="InterPro" id="IPR050638">
    <property type="entry name" value="AA-Vitamin_Transporters"/>
</dbReference>
<proteinExistence type="inferred from homology"/>
<feature type="transmembrane region" description="Helical" evidence="6">
    <location>
        <begin position="12"/>
        <end position="32"/>
    </location>
</feature>
<evidence type="ECO:0000256" key="2">
    <source>
        <dbReference type="ARBA" id="ARBA00007362"/>
    </source>
</evidence>
<dbReference type="RefSeq" id="WP_284914758.1">
    <property type="nucleotide sequence ID" value="NZ_CP126980.1"/>
</dbReference>
<keyword evidence="9" id="KW-1185">Reference proteome</keyword>
<feature type="transmembrane region" description="Helical" evidence="6">
    <location>
        <begin position="78"/>
        <end position="97"/>
    </location>
</feature>
<feature type="transmembrane region" description="Helical" evidence="6">
    <location>
        <begin position="103"/>
        <end position="122"/>
    </location>
</feature>
<feature type="transmembrane region" description="Helical" evidence="6">
    <location>
        <begin position="190"/>
        <end position="210"/>
    </location>
</feature>
<keyword evidence="5 6" id="KW-0472">Membrane</keyword>
<protein>
    <submittedName>
        <fullName evidence="8">DMT family transporter</fullName>
    </submittedName>
</protein>
<evidence type="ECO:0000259" key="7">
    <source>
        <dbReference type="Pfam" id="PF00892"/>
    </source>
</evidence>
<keyword evidence="4 6" id="KW-1133">Transmembrane helix</keyword>
<dbReference type="InterPro" id="IPR000620">
    <property type="entry name" value="EamA_dom"/>
</dbReference>
<evidence type="ECO:0000256" key="3">
    <source>
        <dbReference type="ARBA" id="ARBA00022692"/>
    </source>
</evidence>
<sequence length="322" mass="32988">MREQSSATARSTVTAGLTLGALGVLAFSMTLPMTRVAVRDLDPWFVAFGRAAGAALLAVVYLRATGARRPSPAQWRRLAVVALGVVVGFPLFTSLALTSQTSSHGAVVVAVLPAMTAAFAALRAHERPPLTFWLASGGGLVAVLGFLVTSGAVHGGPGRADLYLLAAVALCALGYAEGGMLARELGGARTICWALVLALPVTLPAALLAGPSPAPATGWAAFGYLTAVSMFLGFFAWYAGLAKGGIARVGQIQLAQPVLTLLWSALLLSEPVTPASLGAAVVVLGCVVLTQRARQDRRVSFHHNDGSLVAVSARSGTRTPAA</sequence>
<feature type="domain" description="EamA" evidence="7">
    <location>
        <begin position="15"/>
        <end position="146"/>
    </location>
</feature>
<dbReference type="EMBL" id="CP126980">
    <property type="protein sequence ID" value="WIM93550.1"/>
    <property type="molecule type" value="Genomic_DNA"/>
</dbReference>
<evidence type="ECO:0000313" key="8">
    <source>
        <dbReference type="EMBL" id="WIM93550.1"/>
    </source>
</evidence>
<gene>
    <name evidence="8" type="ORF">ACTOB_005531</name>
</gene>
<feature type="transmembrane region" description="Helical" evidence="6">
    <location>
        <begin position="160"/>
        <end position="178"/>
    </location>
</feature>
<keyword evidence="3 6" id="KW-0812">Transmembrane</keyword>
<dbReference type="InterPro" id="IPR037185">
    <property type="entry name" value="EmrE-like"/>
</dbReference>
<evidence type="ECO:0000256" key="6">
    <source>
        <dbReference type="SAM" id="Phobius"/>
    </source>
</evidence>
<dbReference type="PANTHER" id="PTHR32322">
    <property type="entry name" value="INNER MEMBRANE TRANSPORTER"/>
    <property type="match status" value="1"/>
</dbReference>
<reference evidence="8 9" key="1">
    <citation type="submission" date="2023-06" db="EMBL/GenBank/DDBJ databases">
        <authorList>
            <person name="Yushchuk O."/>
            <person name="Binda E."/>
            <person name="Ruckert-Reed C."/>
            <person name="Fedorenko V."/>
            <person name="Kalinowski J."/>
            <person name="Marinelli F."/>
        </authorList>
    </citation>
    <scope>NUCLEOTIDE SEQUENCE [LARGE SCALE GENOMIC DNA]</scope>
    <source>
        <strain evidence="8 9">NRRL 3884</strain>
    </source>
</reference>
<dbReference type="SUPFAM" id="SSF103481">
    <property type="entry name" value="Multidrug resistance efflux transporter EmrE"/>
    <property type="match status" value="2"/>
</dbReference>
<feature type="transmembrane region" description="Helical" evidence="6">
    <location>
        <begin position="246"/>
        <end position="266"/>
    </location>
</feature>
<accession>A0ABY8W6V5</accession>
<feature type="transmembrane region" description="Helical" evidence="6">
    <location>
        <begin position="44"/>
        <end position="66"/>
    </location>
</feature>
<evidence type="ECO:0000256" key="1">
    <source>
        <dbReference type="ARBA" id="ARBA00004141"/>
    </source>
</evidence>
<organism evidence="8 9">
    <name type="scientific">Actinoplanes oblitus</name>
    <dbReference type="NCBI Taxonomy" id="3040509"/>
    <lineage>
        <taxon>Bacteria</taxon>
        <taxon>Bacillati</taxon>
        <taxon>Actinomycetota</taxon>
        <taxon>Actinomycetes</taxon>
        <taxon>Micromonosporales</taxon>
        <taxon>Micromonosporaceae</taxon>
        <taxon>Actinoplanes</taxon>
    </lineage>
</organism>
<dbReference type="Proteomes" id="UP001240150">
    <property type="component" value="Chromosome"/>
</dbReference>
<name>A0ABY8W6V5_9ACTN</name>
<evidence type="ECO:0000313" key="9">
    <source>
        <dbReference type="Proteomes" id="UP001240150"/>
    </source>
</evidence>
<evidence type="ECO:0000256" key="4">
    <source>
        <dbReference type="ARBA" id="ARBA00022989"/>
    </source>
</evidence>
<dbReference type="Pfam" id="PF00892">
    <property type="entry name" value="EamA"/>
    <property type="match status" value="2"/>
</dbReference>
<feature type="transmembrane region" description="Helical" evidence="6">
    <location>
        <begin position="216"/>
        <end position="239"/>
    </location>
</feature>